<dbReference type="Pfam" id="PF03764">
    <property type="entry name" value="EFG_IV"/>
    <property type="match status" value="1"/>
</dbReference>
<protein>
    <recommendedName>
        <fullName evidence="2 5">Elongation factor G</fullName>
    </recommendedName>
</protein>
<dbReference type="SUPFAM" id="SSF50447">
    <property type="entry name" value="Translation proteins"/>
    <property type="match status" value="1"/>
</dbReference>
<dbReference type="InterPro" id="IPR005225">
    <property type="entry name" value="Small_GTP-bd"/>
</dbReference>
<dbReference type="InterPro" id="IPR020568">
    <property type="entry name" value="Ribosomal_Su5_D2-typ_SF"/>
</dbReference>
<sequence length="698" mass="77732">MKEYKTDNLRNVGIIGHSSSGKTALAEALLYYTKTIDRLGKIEEGTTTSDYDVEEKKRGISLSASVIPFEWNDKKINLVDIPGYFDFVGEEIQGIRAIDVSMIVVCGAAGIQVGTEKAWEYCNRMKLPRSFFINKLDRENSDYDKVLSDLKNKFGITVVPIQYPIGKESEFTGVIDVIKRKVKVHDKKTNKVELKEVPEEYLDKVEECKQMIMEAVAETDEELLDKYFSEGELTDEEIYRGLINGCCTGEIAPVMCGSSLEVIGMGALIEDIIGCFPSPEKMVRNAYKKLNDNSNFVQIDEEKPFSAFVFKTVADPFVGKLSIFRVLTGKAVADSIVYNSSKEKNEKMGNLYFLRGKNQIPTKEITAGDIGAVAKLQYTATGDTICDSNNKVIYESMEFPEPVISMAVLPKSKGDEDKISSALTKLLEEDPTFRVSRDVENAETIISGVGETHLDVIASKLKNKFGAEVILQNPKVPYRETIKGVADVQGKHKKQSGGHGQYGDVKIKFEPRNDGYDELQFVDQVVGGVVPRNYIPAVEKGLKDCIQHGVLAGYPVIRLRATLHDGSYHPVDSSEMAFKIAASLAYKKGVEIAKPILLEPIMHLEVIVPSDYMGDVIGDINKKRGKVLGMEPVDGMEKVTAEVPMSELFKYATDLRSISQARGSFRCNFERYEEVPALEADRIIEKAKKLRELRSEAL</sequence>
<evidence type="ECO:0000256" key="3">
    <source>
        <dbReference type="ARBA" id="ARBA00022741"/>
    </source>
</evidence>
<dbReference type="NCBIfam" id="NF009379">
    <property type="entry name" value="PRK12740.1-3"/>
    <property type="match status" value="1"/>
</dbReference>
<dbReference type="CDD" id="cd01434">
    <property type="entry name" value="EFG_mtEFG1_IV"/>
    <property type="match status" value="1"/>
</dbReference>
<dbReference type="SMART" id="SM00838">
    <property type="entry name" value="EFG_C"/>
    <property type="match status" value="1"/>
</dbReference>
<dbReference type="NCBIfam" id="NF009381">
    <property type="entry name" value="PRK12740.1-5"/>
    <property type="match status" value="1"/>
</dbReference>
<evidence type="ECO:0000256" key="1">
    <source>
        <dbReference type="ARBA" id="ARBA00005870"/>
    </source>
</evidence>
<organism evidence="7 8">
    <name type="scientific">Clostridium yunnanense</name>
    <dbReference type="NCBI Taxonomy" id="2800325"/>
    <lineage>
        <taxon>Bacteria</taxon>
        <taxon>Bacillati</taxon>
        <taxon>Bacillota</taxon>
        <taxon>Clostridia</taxon>
        <taxon>Eubacteriales</taxon>
        <taxon>Clostridiaceae</taxon>
        <taxon>Clostridium</taxon>
    </lineage>
</organism>
<keyword evidence="7" id="KW-0251">Elongation factor</keyword>
<dbReference type="Gene3D" id="3.30.70.240">
    <property type="match status" value="1"/>
</dbReference>
<dbReference type="PANTHER" id="PTHR43261">
    <property type="entry name" value="TRANSLATION ELONGATION FACTOR G-RELATED"/>
    <property type="match status" value="1"/>
</dbReference>
<dbReference type="InterPro" id="IPR053905">
    <property type="entry name" value="EF-G-like_DII"/>
</dbReference>
<dbReference type="InterPro" id="IPR004540">
    <property type="entry name" value="Transl_elong_EFG/EF2"/>
</dbReference>
<dbReference type="CDD" id="cd04088">
    <property type="entry name" value="EFG_mtEFG_II"/>
    <property type="match status" value="1"/>
</dbReference>
<dbReference type="SUPFAM" id="SSF54980">
    <property type="entry name" value="EF-G C-terminal domain-like"/>
    <property type="match status" value="2"/>
</dbReference>
<dbReference type="PRINTS" id="PR00315">
    <property type="entry name" value="ELONGATNFCT"/>
</dbReference>
<dbReference type="Gene3D" id="3.40.50.300">
    <property type="entry name" value="P-loop containing nucleotide triphosphate hydrolases"/>
    <property type="match status" value="1"/>
</dbReference>
<name>A0ABS1EQZ0_9CLOT</name>
<reference evidence="8" key="1">
    <citation type="submission" date="2021-01" db="EMBL/GenBank/DDBJ databases">
        <title>Genome public.</title>
        <authorList>
            <person name="Liu C."/>
            <person name="Sun Q."/>
        </authorList>
    </citation>
    <scope>NUCLEOTIDE SEQUENCE [LARGE SCALE GENOMIC DNA]</scope>
    <source>
        <strain evidence="8">YIM B02505</strain>
    </source>
</reference>
<dbReference type="InterPro" id="IPR000640">
    <property type="entry name" value="EFG_V-like"/>
</dbReference>
<dbReference type="InterPro" id="IPR047872">
    <property type="entry name" value="EFG_IV"/>
</dbReference>
<dbReference type="SMART" id="SM00889">
    <property type="entry name" value="EFG_IV"/>
    <property type="match status" value="1"/>
</dbReference>
<dbReference type="InterPro" id="IPR041095">
    <property type="entry name" value="EFG_II"/>
</dbReference>
<dbReference type="NCBIfam" id="NF009891">
    <property type="entry name" value="PRK13351.1-1"/>
    <property type="match status" value="1"/>
</dbReference>
<dbReference type="Gene3D" id="2.40.30.10">
    <property type="entry name" value="Translation factors"/>
    <property type="match status" value="1"/>
</dbReference>
<dbReference type="InterPro" id="IPR035649">
    <property type="entry name" value="EFG_V"/>
</dbReference>
<keyword evidence="3" id="KW-0547">Nucleotide-binding</keyword>
<dbReference type="PROSITE" id="PS51722">
    <property type="entry name" value="G_TR_2"/>
    <property type="match status" value="1"/>
</dbReference>
<evidence type="ECO:0000256" key="4">
    <source>
        <dbReference type="ARBA" id="ARBA00023134"/>
    </source>
</evidence>
<feature type="domain" description="Tr-type G" evidence="6">
    <location>
        <begin position="7"/>
        <end position="280"/>
    </location>
</feature>
<dbReference type="PANTHER" id="PTHR43261:SF6">
    <property type="entry name" value="ELONGATION FACTOR G-LIKE PROTEIN"/>
    <property type="match status" value="1"/>
</dbReference>
<evidence type="ECO:0000259" key="6">
    <source>
        <dbReference type="PROSITE" id="PS51722"/>
    </source>
</evidence>
<dbReference type="Proteomes" id="UP000596739">
    <property type="component" value="Unassembled WGS sequence"/>
</dbReference>
<dbReference type="Pfam" id="PF14492">
    <property type="entry name" value="EFG_III"/>
    <property type="match status" value="1"/>
</dbReference>
<dbReference type="InterPro" id="IPR005517">
    <property type="entry name" value="Transl_elong_EFG/EF2_IV"/>
</dbReference>
<dbReference type="RefSeq" id="WP_200270323.1">
    <property type="nucleotide sequence ID" value="NZ_JAENHN010000040.1"/>
</dbReference>
<keyword evidence="7" id="KW-0648">Protein biosynthesis</keyword>
<dbReference type="NCBIfam" id="TIGR00231">
    <property type="entry name" value="small_GTP"/>
    <property type="match status" value="1"/>
</dbReference>
<dbReference type="SUPFAM" id="SSF52540">
    <property type="entry name" value="P-loop containing nucleoside triphosphate hydrolases"/>
    <property type="match status" value="1"/>
</dbReference>
<dbReference type="Gene3D" id="3.30.70.870">
    <property type="entry name" value="Elongation Factor G (Translational Gtpase), domain 3"/>
    <property type="match status" value="1"/>
</dbReference>
<dbReference type="Pfam" id="PF00009">
    <property type="entry name" value="GTP_EFTU"/>
    <property type="match status" value="1"/>
</dbReference>
<evidence type="ECO:0000256" key="5">
    <source>
        <dbReference type="NCBIfam" id="TIGR00484"/>
    </source>
</evidence>
<evidence type="ECO:0000313" key="7">
    <source>
        <dbReference type="EMBL" id="MBK1811772.1"/>
    </source>
</evidence>
<dbReference type="GO" id="GO:0003746">
    <property type="term" value="F:translation elongation factor activity"/>
    <property type="evidence" value="ECO:0007669"/>
    <property type="project" value="UniProtKB-KW"/>
</dbReference>
<dbReference type="InterPro" id="IPR009000">
    <property type="entry name" value="Transl_B-barrel_sf"/>
</dbReference>
<dbReference type="Pfam" id="PF22042">
    <property type="entry name" value="EF-G_D2"/>
    <property type="match status" value="1"/>
</dbReference>
<gene>
    <name evidence="7" type="primary">fusA</name>
    <name evidence="7" type="ORF">JHL18_14215</name>
</gene>
<proteinExistence type="inferred from homology"/>
<dbReference type="NCBIfam" id="TIGR00484">
    <property type="entry name" value="EF-G"/>
    <property type="match status" value="1"/>
</dbReference>
<dbReference type="EMBL" id="JAENHN010000040">
    <property type="protein sequence ID" value="MBK1811772.1"/>
    <property type="molecule type" value="Genomic_DNA"/>
</dbReference>
<dbReference type="SUPFAM" id="SSF54211">
    <property type="entry name" value="Ribosomal protein S5 domain 2-like"/>
    <property type="match status" value="1"/>
</dbReference>
<dbReference type="CDD" id="cd04170">
    <property type="entry name" value="EF-G_bact"/>
    <property type="match status" value="1"/>
</dbReference>
<keyword evidence="4" id="KW-0342">GTP-binding</keyword>
<comment type="caution">
    <text evidence="7">The sequence shown here is derived from an EMBL/GenBank/DDBJ whole genome shotgun (WGS) entry which is preliminary data.</text>
</comment>
<dbReference type="CDD" id="cd03713">
    <property type="entry name" value="EFG_mtEFG_C"/>
    <property type="match status" value="1"/>
</dbReference>
<dbReference type="CDD" id="cd16262">
    <property type="entry name" value="EFG_III"/>
    <property type="match status" value="1"/>
</dbReference>
<comment type="similarity">
    <text evidence="1">Belongs to the TRAFAC class translation factor GTPase superfamily. Classic translation factor GTPase family. EF-G/EF-2 subfamily.</text>
</comment>
<dbReference type="InterPro" id="IPR000795">
    <property type="entry name" value="T_Tr_GTP-bd_dom"/>
</dbReference>
<dbReference type="InterPro" id="IPR035647">
    <property type="entry name" value="EFG_III/V"/>
</dbReference>
<dbReference type="Gene3D" id="3.30.230.10">
    <property type="match status" value="1"/>
</dbReference>
<evidence type="ECO:0000313" key="8">
    <source>
        <dbReference type="Proteomes" id="UP000596739"/>
    </source>
</evidence>
<dbReference type="Pfam" id="PF00679">
    <property type="entry name" value="EFG_C"/>
    <property type="match status" value="1"/>
</dbReference>
<keyword evidence="8" id="KW-1185">Reference proteome</keyword>
<accession>A0ABS1EQZ0</accession>
<evidence type="ECO:0000256" key="2">
    <source>
        <dbReference type="ARBA" id="ARBA00017872"/>
    </source>
</evidence>
<dbReference type="InterPro" id="IPR027417">
    <property type="entry name" value="P-loop_NTPase"/>
</dbReference>
<dbReference type="InterPro" id="IPR009022">
    <property type="entry name" value="EFG_III"/>
</dbReference>
<dbReference type="InterPro" id="IPR014721">
    <property type="entry name" value="Ribsml_uS5_D2-typ_fold_subgr"/>
</dbReference>